<feature type="transmembrane region" description="Helical" evidence="10">
    <location>
        <begin position="61"/>
        <end position="89"/>
    </location>
</feature>
<reference evidence="12" key="2">
    <citation type="journal article" date="2021" name="PeerJ">
        <title>Extensive microbial diversity within the chicken gut microbiome revealed by metagenomics and culture.</title>
        <authorList>
            <person name="Gilroy R."/>
            <person name="Ravi A."/>
            <person name="Getino M."/>
            <person name="Pursley I."/>
            <person name="Horton D.L."/>
            <person name="Alikhan N.F."/>
            <person name="Baker D."/>
            <person name="Gharbi K."/>
            <person name="Hall N."/>
            <person name="Watson M."/>
            <person name="Adriaenssens E.M."/>
            <person name="Foster-Nyarko E."/>
            <person name="Jarju S."/>
            <person name="Secka A."/>
            <person name="Antonio M."/>
            <person name="Oren A."/>
            <person name="Chaudhuri R.R."/>
            <person name="La Ragione R."/>
            <person name="Hildebrand F."/>
            <person name="Pallen M.J."/>
        </authorList>
    </citation>
    <scope>NUCLEOTIDE SEQUENCE</scope>
    <source>
        <strain evidence="12">ChiGjej2B2-12916</strain>
    </source>
</reference>
<feature type="compositionally biased region" description="Acidic residues" evidence="11">
    <location>
        <begin position="250"/>
        <end position="275"/>
    </location>
</feature>
<feature type="transmembrane region" description="Helical" evidence="10">
    <location>
        <begin position="139"/>
        <end position="158"/>
    </location>
</feature>
<evidence type="ECO:0000256" key="7">
    <source>
        <dbReference type="ARBA" id="ARBA00023136"/>
    </source>
</evidence>
<keyword evidence="2 10" id="KW-0444">Lipid biosynthesis</keyword>
<name>A0A9D0YQR3_9FIRM</name>
<evidence type="ECO:0000256" key="6">
    <source>
        <dbReference type="ARBA" id="ARBA00023098"/>
    </source>
</evidence>
<evidence type="ECO:0000256" key="5">
    <source>
        <dbReference type="ARBA" id="ARBA00022989"/>
    </source>
</evidence>
<keyword evidence="8 10" id="KW-0594">Phospholipid biosynthesis</keyword>
<feature type="region of interest" description="Disordered" evidence="11">
    <location>
        <begin position="215"/>
        <end position="285"/>
    </location>
</feature>
<feature type="transmembrane region" description="Helical" evidence="10">
    <location>
        <begin position="170"/>
        <end position="194"/>
    </location>
</feature>
<dbReference type="GO" id="GO:0043772">
    <property type="term" value="F:acyl-phosphate glycerol-3-phosphate acyltransferase activity"/>
    <property type="evidence" value="ECO:0007669"/>
    <property type="project" value="UniProtKB-UniRule"/>
</dbReference>
<keyword evidence="1 10" id="KW-1003">Cell membrane</keyword>
<keyword evidence="12" id="KW-0012">Acyltransferase</keyword>
<evidence type="ECO:0000256" key="3">
    <source>
        <dbReference type="ARBA" id="ARBA00022679"/>
    </source>
</evidence>
<keyword evidence="5 10" id="KW-1133">Transmembrane helix</keyword>
<keyword evidence="6 10" id="KW-0443">Lipid metabolism</keyword>
<keyword evidence="7 10" id="KW-0472">Membrane</keyword>
<comment type="function">
    <text evidence="10">Catalyzes the transfer of an acyl group from acyl-phosphate (acyl-PO(4)) to glycerol-3-phosphate (G3P) to form lysophosphatidic acid (LPA). This enzyme utilizes acyl-phosphate as fatty acyl donor, but not acyl-CoA or acyl-ACP.</text>
</comment>
<keyword evidence="9 10" id="KW-1208">Phospholipid metabolism</keyword>
<comment type="catalytic activity">
    <reaction evidence="10">
        <text>an acyl phosphate + sn-glycerol 3-phosphate = a 1-acyl-sn-glycero-3-phosphate + phosphate</text>
        <dbReference type="Rhea" id="RHEA:34075"/>
        <dbReference type="ChEBI" id="CHEBI:43474"/>
        <dbReference type="ChEBI" id="CHEBI:57597"/>
        <dbReference type="ChEBI" id="CHEBI:57970"/>
        <dbReference type="ChEBI" id="CHEBI:59918"/>
        <dbReference type="EC" id="2.3.1.275"/>
    </reaction>
</comment>
<dbReference type="SMART" id="SM01207">
    <property type="entry name" value="G3P_acyltransf"/>
    <property type="match status" value="1"/>
</dbReference>
<evidence type="ECO:0000256" key="9">
    <source>
        <dbReference type="ARBA" id="ARBA00023264"/>
    </source>
</evidence>
<dbReference type="PANTHER" id="PTHR30309:SF0">
    <property type="entry name" value="GLYCEROL-3-PHOSPHATE ACYLTRANSFERASE-RELATED"/>
    <property type="match status" value="1"/>
</dbReference>
<dbReference type="Proteomes" id="UP000886879">
    <property type="component" value="Unassembled WGS sequence"/>
</dbReference>
<protein>
    <recommendedName>
        <fullName evidence="10">Glycerol-3-phosphate acyltransferase</fullName>
    </recommendedName>
    <alternativeName>
        <fullName evidence="10">Acyl-PO4 G3P acyltransferase</fullName>
    </alternativeName>
    <alternativeName>
        <fullName evidence="10">Acyl-phosphate--glycerol-3-phosphate acyltransferase</fullName>
    </alternativeName>
    <alternativeName>
        <fullName evidence="10">G3P acyltransferase</fullName>
        <shortName evidence="10">GPAT</shortName>
        <ecNumber evidence="10">2.3.1.275</ecNumber>
    </alternativeName>
    <alternativeName>
        <fullName evidence="10">Lysophosphatidic acid synthase</fullName>
        <shortName evidence="10">LPA synthase</shortName>
    </alternativeName>
</protein>
<organism evidence="12 13">
    <name type="scientific">Candidatus Enterenecus faecium</name>
    <dbReference type="NCBI Taxonomy" id="2840780"/>
    <lineage>
        <taxon>Bacteria</taxon>
        <taxon>Bacillati</taxon>
        <taxon>Bacillota</taxon>
        <taxon>Clostridia</taxon>
        <taxon>Eubacteriales</taxon>
        <taxon>Candidatus Enterenecus</taxon>
    </lineage>
</organism>
<dbReference type="HAMAP" id="MF_01043">
    <property type="entry name" value="PlsY"/>
    <property type="match status" value="1"/>
</dbReference>
<evidence type="ECO:0000256" key="1">
    <source>
        <dbReference type="ARBA" id="ARBA00022475"/>
    </source>
</evidence>
<dbReference type="PANTHER" id="PTHR30309">
    <property type="entry name" value="INNER MEMBRANE PROTEIN YGIH"/>
    <property type="match status" value="1"/>
</dbReference>
<dbReference type="AlphaFoldDB" id="A0A9D0YQR3"/>
<feature type="transmembrane region" description="Helical" evidence="10">
    <location>
        <begin position="101"/>
        <end position="119"/>
    </location>
</feature>
<keyword evidence="4 10" id="KW-0812">Transmembrane</keyword>
<evidence type="ECO:0000313" key="12">
    <source>
        <dbReference type="EMBL" id="HIQ60218.1"/>
    </source>
</evidence>
<evidence type="ECO:0000256" key="4">
    <source>
        <dbReference type="ARBA" id="ARBA00022692"/>
    </source>
</evidence>
<evidence type="ECO:0000256" key="8">
    <source>
        <dbReference type="ARBA" id="ARBA00023209"/>
    </source>
</evidence>
<comment type="similarity">
    <text evidence="10">Belongs to the PlsY family.</text>
</comment>
<sequence>MLDSAHVSGGWLALAAVGIAVLAYFLGCFNGAVVVSRYILRDDVRNHGSGNAGLTNFYRTFGGPLTLVVILSDAVKAVVAVLFAMWIAGSISPELITLSKYWAGLFCLLGHMFPVTFQFRGGKGILSGGTIALMMDWRVALVVWGGFLILAIATRYVSLGSCWAGLSFPFVTWFVYQDELITVLAVIIGGLILWKHRGNMVRIAKGTESKFALHKKKEAEAEPEAPVPSEEIEEPVEEQAEPETSGEKEPAEEENADQEETPTQEEASEEVSEDQEEKKLQEGEA</sequence>
<accession>A0A9D0YQR3</accession>
<proteinExistence type="inferred from homology"/>
<gene>
    <name evidence="10" type="primary">plsY</name>
    <name evidence="12" type="ORF">IAD31_01255</name>
</gene>
<dbReference type="EMBL" id="DVFO01000010">
    <property type="protein sequence ID" value="HIQ60218.1"/>
    <property type="molecule type" value="Genomic_DNA"/>
</dbReference>
<dbReference type="GO" id="GO:0008654">
    <property type="term" value="P:phospholipid biosynthetic process"/>
    <property type="evidence" value="ECO:0007669"/>
    <property type="project" value="UniProtKB-UniRule"/>
</dbReference>
<comment type="caution">
    <text evidence="12">The sequence shown here is derived from an EMBL/GenBank/DDBJ whole genome shotgun (WGS) entry which is preliminary data.</text>
</comment>
<dbReference type="InterPro" id="IPR003811">
    <property type="entry name" value="G3P_acylTferase_PlsY"/>
</dbReference>
<reference evidence="12" key="1">
    <citation type="submission" date="2020-10" db="EMBL/GenBank/DDBJ databases">
        <authorList>
            <person name="Gilroy R."/>
        </authorList>
    </citation>
    <scope>NUCLEOTIDE SEQUENCE</scope>
    <source>
        <strain evidence="12">ChiGjej2B2-12916</strain>
    </source>
</reference>
<evidence type="ECO:0000256" key="10">
    <source>
        <dbReference type="HAMAP-Rule" id="MF_01043"/>
    </source>
</evidence>
<feature type="compositionally biased region" description="Acidic residues" evidence="11">
    <location>
        <begin position="230"/>
        <end position="241"/>
    </location>
</feature>
<comment type="subcellular location">
    <subcellularLocation>
        <location evidence="10">Cell membrane</location>
        <topology evidence="10">Multi-pass membrane protein</topology>
    </subcellularLocation>
</comment>
<dbReference type="GO" id="GO:0005886">
    <property type="term" value="C:plasma membrane"/>
    <property type="evidence" value="ECO:0007669"/>
    <property type="project" value="UniProtKB-SubCell"/>
</dbReference>
<evidence type="ECO:0000313" key="13">
    <source>
        <dbReference type="Proteomes" id="UP000886879"/>
    </source>
</evidence>
<evidence type="ECO:0000256" key="2">
    <source>
        <dbReference type="ARBA" id="ARBA00022516"/>
    </source>
</evidence>
<feature type="compositionally biased region" description="Basic and acidic residues" evidence="11">
    <location>
        <begin position="276"/>
        <end position="285"/>
    </location>
</feature>
<keyword evidence="3 10" id="KW-0808">Transferase</keyword>
<feature type="transmembrane region" description="Helical" evidence="10">
    <location>
        <begin position="12"/>
        <end position="40"/>
    </location>
</feature>
<comment type="pathway">
    <text evidence="10">Lipid metabolism; phospholipid metabolism.</text>
</comment>
<dbReference type="Pfam" id="PF02660">
    <property type="entry name" value="G3P_acyltransf"/>
    <property type="match status" value="1"/>
</dbReference>
<evidence type="ECO:0000256" key="11">
    <source>
        <dbReference type="SAM" id="MobiDB-lite"/>
    </source>
</evidence>
<comment type="subunit">
    <text evidence="10">Probably interacts with PlsX.</text>
</comment>
<dbReference type="EC" id="2.3.1.275" evidence="10"/>